<dbReference type="Proteomes" id="UP000682733">
    <property type="component" value="Unassembled WGS sequence"/>
</dbReference>
<name>A0A8S2FSX3_9BILA</name>
<evidence type="ECO:0000313" key="1">
    <source>
        <dbReference type="EMBL" id="CAF1538271.1"/>
    </source>
</evidence>
<dbReference type="Proteomes" id="UP000677228">
    <property type="component" value="Unassembled WGS sequence"/>
</dbReference>
<protein>
    <submittedName>
        <fullName evidence="1">Uncharacterized protein</fullName>
    </submittedName>
</protein>
<sequence length="187" mass="21521">SIDLNDFSFGWLELSTDQDEVSSQIIARLKSVIISLNVFDTIDKCIQYISTFDKEKLFLIVSCPSLKDDCVRQQIERLPPNIRVYKARKNKDEDYDLCMNDAKDLEELLITMETDMKICYENLIPDVETKSGSRSTYILRVDEIKSKCLQSLIEIIRHVPQASQSSTSHFVKYARTQRLKAVTGTLV</sequence>
<accession>A0A8S2FSX3</accession>
<dbReference type="EMBL" id="CAJNOK010038446">
    <property type="protein sequence ID" value="CAF1538271.1"/>
    <property type="molecule type" value="Genomic_DNA"/>
</dbReference>
<reference evidence="1" key="1">
    <citation type="submission" date="2021-02" db="EMBL/GenBank/DDBJ databases">
        <authorList>
            <person name="Nowell W R."/>
        </authorList>
    </citation>
    <scope>NUCLEOTIDE SEQUENCE</scope>
</reference>
<evidence type="ECO:0000313" key="3">
    <source>
        <dbReference type="Proteomes" id="UP000677228"/>
    </source>
</evidence>
<dbReference type="EMBL" id="CAJOBA010060759">
    <property type="protein sequence ID" value="CAF4326319.1"/>
    <property type="molecule type" value="Genomic_DNA"/>
</dbReference>
<feature type="non-terminal residue" evidence="1">
    <location>
        <position position="1"/>
    </location>
</feature>
<organism evidence="1 3">
    <name type="scientific">Didymodactylos carnosus</name>
    <dbReference type="NCBI Taxonomy" id="1234261"/>
    <lineage>
        <taxon>Eukaryota</taxon>
        <taxon>Metazoa</taxon>
        <taxon>Spiralia</taxon>
        <taxon>Gnathifera</taxon>
        <taxon>Rotifera</taxon>
        <taxon>Eurotatoria</taxon>
        <taxon>Bdelloidea</taxon>
        <taxon>Philodinida</taxon>
        <taxon>Philodinidae</taxon>
        <taxon>Didymodactylos</taxon>
    </lineage>
</organism>
<proteinExistence type="predicted"/>
<dbReference type="AlphaFoldDB" id="A0A8S2FSX3"/>
<evidence type="ECO:0000313" key="2">
    <source>
        <dbReference type="EMBL" id="CAF4326319.1"/>
    </source>
</evidence>
<comment type="caution">
    <text evidence="1">The sequence shown here is derived from an EMBL/GenBank/DDBJ whole genome shotgun (WGS) entry which is preliminary data.</text>
</comment>
<gene>
    <name evidence="1" type="ORF">OVA965_LOCUS38633</name>
    <name evidence="2" type="ORF">TMI583_LOCUS39840</name>
</gene>